<gene>
    <name evidence="1" type="ORF">AS026_15830</name>
</gene>
<protein>
    <submittedName>
        <fullName evidence="1">Head protein</fullName>
    </submittedName>
</protein>
<dbReference type="EMBL" id="LNCD01000115">
    <property type="protein sequence ID" value="KWV45674.1"/>
    <property type="molecule type" value="Genomic_DNA"/>
</dbReference>
<dbReference type="InterPro" id="IPR035198">
    <property type="entry name" value="SU10_MCP"/>
</dbReference>
<sequence>MATLITNNVSHVREDLGDVISRISPEKTPFKTEIGSTKATASQHFFLKDALDAPNKDNAAIEGADASFGTLTGPDRISNFVQTFTKTVQVSGLLQAVNTAGTKDEYARQVAKKGAELNRDIEASLVSANPSVFGTGGTPGKLGGAEAWIKTNALHGAGGATSGFSSGTVGAVTAGTVRDLTEDMFNEMVQKVWNEGGDPTLVIAPGKLKQKISGFLGNGTKYQDANAKTIYQGVDYYVSDFGKHQIIPHHFMSSTTVIAFDPSLWAVATVRGVRKVDIAKTGDSDKKMIITDLTLECRNEAGNGKIADVE</sequence>
<name>A0A109JB73_9HYPH</name>
<evidence type="ECO:0000313" key="2">
    <source>
        <dbReference type="Proteomes" id="UP000068164"/>
    </source>
</evidence>
<accession>A0A109JB73</accession>
<dbReference type="Pfam" id="PF17236">
    <property type="entry name" value="SU10_MCP"/>
    <property type="match status" value="1"/>
</dbReference>
<reference evidence="1 2" key="1">
    <citation type="submission" date="2015-11" db="EMBL/GenBank/DDBJ databases">
        <title>Draft Genome Sequence of the Strain BR 10423 (Rhizobium sp.) isolated from nodules of Mimosa pudica.</title>
        <authorList>
            <person name="Barauna A.C."/>
            <person name="Zilli J.E."/>
            <person name="Simoes-Araujo J.L."/>
            <person name="Reis V.M."/>
            <person name="James E.K."/>
            <person name="Reis F.B.Jr."/>
            <person name="Rouws L.F."/>
            <person name="Passos S.R."/>
            <person name="Gois S.R."/>
        </authorList>
    </citation>
    <scope>NUCLEOTIDE SEQUENCE [LARGE SCALE GENOMIC DNA]</scope>
    <source>
        <strain evidence="1 2">BR10423</strain>
    </source>
</reference>
<organism evidence="1 2">
    <name type="scientific">Rhizobium altiplani</name>
    <dbReference type="NCBI Taxonomy" id="1864509"/>
    <lineage>
        <taxon>Bacteria</taxon>
        <taxon>Pseudomonadati</taxon>
        <taxon>Pseudomonadota</taxon>
        <taxon>Alphaproteobacteria</taxon>
        <taxon>Hyphomicrobiales</taxon>
        <taxon>Rhizobiaceae</taxon>
        <taxon>Rhizobium/Agrobacterium group</taxon>
        <taxon>Rhizobium</taxon>
    </lineage>
</organism>
<evidence type="ECO:0000313" key="1">
    <source>
        <dbReference type="EMBL" id="KWV45674.1"/>
    </source>
</evidence>
<dbReference type="Proteomes" id="UP000068164">
    <property type="component" value="Unassembled WGS sequence"/>
</dbReference>
<proteinExistence type="predicted"/>
<comment type="caution">
    <text evidence="1">The sequence shown here is derived from an EMBL/GenBank/DDBJ whole genome shotgun (WGS) entry which is preliminary data.</text>
</comment>
<dbReference type="OrthoDB" id="7064574at2"/>
<dbReference type="RefSeq" id="WP_062373088.1">
    <property type="nucleotide sequence ID" value="NZ_LNCD01000115.1"/>
</dbReference>
<keyword evidence="2" id="KW-1185">Reference proteome</keyword>
<dbReference type="AlphaFoldDB" id="A0A109JB73"/>